<name>A0A023B0T6_GRENI</name>
<dbReference type="AlphaFoldDB" id="A0A023B0T6"/>
<dbReference type="EMBL" id="AFNH02001056">
    <property type="protein sequence ID" value="EZG44860.1"/>
    <property type="molecule type" value="Genomic_DNA"/>
</dbReference>
<keyword evidence="9" id="KW-0472">Membrane</keyword>
<accession>A0A023B0T6</accession>
<evidence type="ECO:0000313" key="11">
    <source>
        <dbReference type="Proteomes" id="UP000019763"/>
    </source>
</evidence>
<dbReference type="GO" id="GO:0006605">
    <property type="term" value="P:protein targeting"/>
    <property type="evidence" value="ECO:0007669"/>
    <property type="project" value="InterPro"/>
</dbReference>
<keyword evidence="11" id="KW-1185">Reference proteome</keyword>
<keyword evidence="7" id="KW-1133">Transmembrane helix</keyword>
<evidence type="ECO:0000256" key="9">
    <source>
        <dbReference type="ARBA" id="ARBA00023136"/>
    </source>
</evidence>
<evidence type="ECO:0000256" key="6">
    <source>
        <dbReference type="ARBA" id="ARBA00022927"/>
    </source>
</evidence>
<keyword evidence="5" id="KW-0256">Endoplasmic reticulum</keyword>
<dbReference type="NCBIfam" id="TIGR00327">
    <property type="entry name" value="secE_euk_arch"/>
    <property type="match status" value="1"/>
</dbReference>
<keyword evidence="8" id="KW-0811">Translocation</keyword>
<gene>
    <name evidence="10" type="ORF">GNI_142760</name>
</gene>
<dbReference type="InterPro" id="IPR023391">
    <property type="entry name" value="Prot_translocase_SecE_dom_sf"/>
</dbReference>
<keyword evidence="4" id="KW-0812">Transmembrane</keyword>
<comment type="subcellular location">
    <subcellularLocation>
        <location evidence="1">Endoplasmic reticulum membrane</location>
        <topology evidence="1">Single-pass membrane protein</topology>
    </subcellularLocation>
</comment>
<dbReference type="OMA" id="KPDQKEY"/>
<keyword evidence="6" id="KW-0653">Protein transport</keyword>
<organism evidence="10 11">
    <name type="scientific">Gregarina niphandrodes</name>
    <name type="common">Septate eugregarine</name>
    <dbReference type="NCBI Taxonomy" id="110365"/>
    <lineage>
        <taxon>Eukaryota</taxon>
        <taxon>Sar</taxon>
        <taxon>Alveolata</taxon>
        <taxon>Apicomplexa</taxon>
        <taxon>Conoidasida</taxon>
        <taxon>Gregarinasina</taxon>
        <taxon>Eugregarinorida</taxon>
        <taxon>Gregarinidae</taxon>
        <taxon>Gregarina</taxon>
    </lineage>
</organism>
<comment type="similarity">
    <text evidence="2">Belongs to the SecE/SEC61-gamma family.</text>
</comment>
<reference evidence="10" key="1">
    <citation type="submission" date="2013-12" db="EMBL/GenBank/DDBJ databases">
        <authorList>
            <person name="Omoto C.K."/>
            <person name="Sibley D."/>
            <person name="Venepally P."/>
            <person name="Hadjithomas M."/>
            <person name="Karamycheva S."/>
            <person name="Brunk B."/>
            <person name="Roos D."/>
            <person name="Caler E."/>
            <person name="Lorenzi H."/>
        </authorList>
    </citation>
    <scope>NUCLEOTIDE SEQUENCE</scope>
</reference>
<dbReference type="OrthoDB" id="2401875at2759"/>
<dbReference type="PANTHER" id="PTHR12309">
    <property type="entry name" value="SEC61 GAMMA SUBUNIT"/>
    <property type="match status" value="1"/>
</dbReference>
<dbReference type="RefSeq" id="XP_011132628.1">
    <property type="nucleotide sequence ID" value="XM_011134326.1"/>
</dbReference>
<dbReference type="eggNOG" id="KOG3498">
    <property type="taxonomic scope" value="Eukaryota"/>
</dbReference>
<dbReference type="GO" id="GO:0006886">
    <property type="term" value="P:intracellular protein transport"/>
    <property type="evidence" value="ECO:0007669"/>
    <property type="project" value="InterPro"/>
</dbReference>
<keyword evidence="3" id="KW-0813">Transport</keyword>
<dbReference type="SUPFAM" id="SSF103456">
    <property type="entry name" value="Preprotein translocase SecE subunit"/>
    <property type="match status" value="1"/>
</dbReference>
<dbReference type="GO" id="GO:0005789">
    <property type="term" value="C:endoplasmic reticulum membrane"/>
    <property type="evidence" value="ECO:0007669"/>
    <property type="project" value="UniProtKB-SubCell"/>
</dbReference>
<evidence type="ECO:0000256" key="5">
    <source>
        <dbReference type="ARBA" id="ARBA00022824"/>
    </source>
</evidence>
<dbReference type="Gene3D" id="1.20.5.820">
    <property type="entry name" value="Preprotein translocase SecE subunit"/>
    <property type="match status" value="1"/>
</dbReference>
<evidence type="ECO:0000256" key="1">
    <source>
        <dbReference type="ARBA" id="ARBA00004389"/>
    </source>
</evidence>
<evidence type="ECO:0000256" key="4">
    <source>
        <dbReference type="ARBA" id="ARBA00022692"/>
    </source>
</evidence>
<sequence>MKSGMLSDPTHPVGYLNKVIEDFAQDGIRLLRKCNKPDAKEYHAMLRACTLGLLTMGFIGYFVRLAFIPINNIIVGSARK</sequence>
<dbReference type="GeneID" id="22915054"/>
<dbReference type="GO" id="GO:0008320">
    <property type="term" value="F:protein transmembrane transporter activity"/>
    <property type="evidence" value="ECO:0007669"/>
    <property type="project" value="InterPro"/>
</dbReference>
<evidence type="ECO:0000256" key="8">
    <source>
        <dbReference type="ARBA" id="ARBA00023010"/>
    </source>
</evidence>
<evidence type="ECO:0000256" key="3">
    <source>
        <dbReference type="ARBA" id="ARBA00022448"/>
    </source>
</evidence>
<evidence type="ECO:0000313" key="10">
    <source>
        <dbReference type="EMBL" id="EZG44860.1"/>
    </source>
</evidence>
<evidence type="ECO:0000256" key="2">
    <source>
        <dbReference type="ARBA" id="ARBA00008274"/>
    </source>
</evidence>
<dbReference type="Proteomes" id="UP000019763">
    <property type="component" value="Unassembled WGS sequence"/>
</dbReference>
<dbReference type="VEuPathDB" id="CryptoDB:GNI_142760"/>
<dbReference type="InterPro" id="IPR008158">
    <property type="entry name" value="Translocase_Sec61-g"/>
</dbReference>
<dbReference type="InterPro" id="IPR001901">
    <property type="entry name" value="Translocase_SecE/Sec61-g"/>
</dbReference>
<proteinExistence type="inferred from homology"/>
<comment type="caution">
    <text evidence="10">The sequence shown here is derived from an EMBL/GenBank/DDBJ whole genome shotgun (WGS) entry which is preliminary data.</text>
</comment>
<evidence type="ECO:0000256" key="7">
    <source>
        <dbReference type="ARBA" id="ARBA00022989"/>
    </source>
</evidence>
<dbReference type="Pfam" id="PF00584">
    <property type="entry name" value="SecE"/>
    <property type="match status" value="1"/>
</dbReference>
<protein>
    <submittedName>
        <fullName evidence="10">Uncharacterized protein</fullName>
    </submittedName>
</protein>